<comment type="function">
    <text evidence="11">Phosphorylase is an important allosteric enzyme in carbohydrate metabolism. Enzymes from different sources differ in their regulatory mechanisms and in their natural substrates. However, all known phosphorylases share catalytic and structural properties.</text>
</comment>
<dbReference type="InterPro" id="IPR000811">
    <property type="entry name" value="Glyco_trans_35"/>
</dbReference>
<dbReference type="PROSITE" id="PS00102">
    <property type="entry name" value="PHOSPHORYLASE"/>
    <property type="match status" value="1"/>
</dbReference>
<dbReference type="InterPro" id="IPR035090">
    <property type="entry name" value="Pyridoxal_P_attach_site"/>
</dbReference>
<keyword evidence="10 13" id="KW-0119">Carbohydrate metabolism</keyword>
<dbReference type="EMBL" id="FOJI01000002">
    <property type="protein sequence ID" value="SEV92272.1"/>
    <property type="molecule type" value="Genomic_DNA"/>
</dbReference>
<dbReference type="STRING" id="99656.SAMN05421659_102152"/>
<dbReference type="SUPFAM" id="SSF53756">
    <property type="entry name" value="UDP-Glycosyltransferase/glycogen phosphorylase"/>
    <property type="match status" value="1"/>
</dbReference>
<evidence type="ECO:0000256" key="3">
    <source>
        <dbReference type="ARBA" id="ARBA00004496"/>
    </source>
</evidence>
<sequence>MTIDFCMDKYKKTIKDCCNEEIYYALLEMTKNMTRAREKEYFDSKKKVYYISAEFLIGKILSNNLINLGIYQDVKKILEDNGKSMDEIEEIEIEPSLGNGGLGRLAACFLDSMATIGLNGDGIGINYHMGLFKQVFEGHQQIEEGNPWIHKEEDKNWLNKTEITYEIQFGDRKVISRMYDIDIIGYENRINKLHLFDIDTVDETIVKDKDIEFDKTCIDKNLTLFLYPDDSDEKGELLRIYQQYFMVSNGARLILDECKKKGSDFHNLNEYAAIQINDTHPTMIIPELIRLLVKEGIDMDEAISIVSKTCAYTNHTILAEALEKWPLDYLAKVVPQLVEIIKLLDKKVRDKYDDESVYIIDKKNRVHMAHLDIHYGYSVNGVAKLHTDILKNNELHNFYKIYPDKFNNKTNGITFRRWLLHCNERLADYIETLIGSEFKKDASKLEDLKKYINDDQVLKTLLDIKLENKKELKAYLEKTQNISIDENSIFDIQIKRLHEYKRQQLNVLFVINKYFEIKNGSKPSTPITVIFGAKAAKAYVIAKDIIHLILCLQDLINNDEEVSPYLKVVMVENYNVSKATKLIPACDISEQISLASKEASGTGNMKLMLNGAITLGTMDGANVEIAQLVGNENIYTFGEGSEEVIEHYKNSDYVAKDFYEKDERIKKCVDFIISDEMQKIGDKESLNRLYSEIINKDWFMTLLDFDDYLKQKEKVFADYEDRKSWAQKMITNISMAGFFSSDRAITEYEKDIWKVF</sequence>
<evidence type="ECO:0000256" key="7">
    <source>
        <dbReference type="ARBA" id="ARBA00022676"/>
    </source>
</evidence>
<dbReference type="PANTHER" id="PTHR11468:SF3">
    <property type="entry name" value="GLYCOGEN PHOSPHORYLASE, LIVER FORM"/>
    <property type="match status" value="1"/>
</dbReference>
<keyword evidence="9 12" id="KW-0663">Pyridoxal phosphate</keyword>
<dbReference type="InterPro" id="IPR011833">
    <property type="entry name" value="Glycg_phsphrylas"/>
</dbReference>
<dbReference type="Gene3D" id="3.40.50.2000">
    <property type="entry name" value="Glycogen Phosphorylase B"/>
    <property type="match status" value="2"/>
</dbReference>
<evidence type="ECO:0000256" key="11">
    <source>
        <dbReference type="ARBA" id="ARBA00025174"/>
    </source>
</evidence>
<dbReference type="PIRSF" id="PIRSF000460">
    <property type="entry name" value="Pprylas_GlgP"/>
    <property type="match status" value="1"/>
</dbReference>
<dbReference type="GO" id="GO:0008184">
    <property type="term" value="F:glycogen phosphorylase activity"/>
    <property type="evidence" value="ECO:0007669"/>
    <property type="project" value="InterPro"/>
</dbReference>
<comment type="subcellular location">
    <subcellularLocation>
        <location evidence="3">Cytoplasm</location>
    </subcellularLocation>
</comment>
<dbReference type="GO" id="GO:0005980">
    <property type="term" value="P:glycogen catabolic process"/>
    <property type="evidence" value="ECO:0007669"/>
    <property type="project" value="TreeGrafter"/>
</dbReference>
<evidence type="ECO:0000256" key="9">
    <source>
        <dbReference type="ARBA" id="ARBA00022898"/>
    </source>
</evidence>
<dbReference type="RefSeq" id="WP_170841273.1">
    <property type="nucleotide sequence ID" value="NZ_FOJI01000002.1"/>
</dbReference>
<feature type="modified residue" description="N6-(pyridoxal phosphate)lysine" evidence="12">
    <location>
        <position position="606"/>
    </location>
</feature>
<evidence type="ECO:0000256" key="12">
    <source>
        <dbReference type="PIRSR" id="PIRSR000460-1"/>
    </source>
</evidence>
<comment type="function">
    <text evidence="13">Allosteric enzyme that catalyzes the rate-limiting step in glycogen catabolism, the phosphorolytic cleavage of glycogen to produce glucose-1-phosphate, and plays a central role in maintaining cellular and organismal glucose homeostasis.</text>
</comment>
<comment type="similarity">
    <text evidence="4 13">Belongs to the glycogen phosphorylase family.</text>
</comment>
<protein>
    <recommendedName>
        <fullName evidence="13">Alpha-1,4 glucan phosphorylase</fullName>
        <ecNumber evidence="13">2.4.1.1</ecNumber>
    </recommendedName>
</protein>
<comment type="catalytic activity">
    <reaction evidence="1 13">
        <text>[(1-&gt;4)-alpha-D-glucosyl](n) + phosphate = [(1-&gt;4)-alpha-D-glucosyl](n-1) + alpha-D-glucose 1-phosphate</text>
        <dbReference type="Rhea" id="RHEA:41732"/>
        <dbReference type="Rhea" id="RHEA-COMP:9584"/>
        <dbReference type="Rhea" id="RHEA-COMP:9586"/>
        <dbReference type="ChEBI" id="CHEBI:15444"/>
        <dbReference type="ChEBI" id="CHEBI:43474"/>
        <dbReference type="ChEBI" id="CHEBI:58601"/>
        <dbReference type="EC" id="2.4.1.1"/>
    </reaction>
</comment>
<name>A0A1I0MVL0_9FIRM</name>
<comment type="cofactor">
    <cofactor evidence="2 13">
        <name>pyridoxal 5'-phosphate</name>
        <dbReference type="ChEBI" id="CHEBI:597326"/>
    </cofactor>
</comment>
<proteinExistence type="inferred from homology"/>
<evidence type="ECO:0000256" key="2">
    <source>
        <dbReference type="ARBA" id="ARBA00001933"/>
    </source>
</evidence>
<evidence type="ECO:0000256" key="10">
    <source>
        <dbReference type="ARBA" id="ARBA00023277"/>
    </source>
</evidence>
<evidence type="ECO:0000256" key="6">
    <source>
        <dbReference type="ARBA" id="ARBA00022533"/>
    </source>
</evidence>
<evidence type="ECO:0000256" key="8">
    <source>
        <dbReference type="ARBA" id="ARBA00022679"/>
    </source>
</evidence>
<dbReference type="AlphaFoldDB" id="A0A1I0MVL0"/>
<dbReference type="Pfam" id="PF00343">
    <property type="entry name" value="Phosphorylase"/>
    <property type="match status" value="1"/>
</dbReference>
<keyword evidence="6" id="KW-0021">Allosteric enzyme</keyword>
<evidence type="ECO:0000256" key="5">
    <source>
        <dbReference type="ARBA" id="ARBA00022490"/>
    </source>
</evidence>
<evidence type="ECO:0000313" key="14">
    <source>
        <dbReference type="EMBL" id="SEV92272.1"/>
    </source>
</evidence>
<accession>A0A1I0MVL0</accession>
<organism evidence="14 15">
    <name type="scientific">[Clostridium] fimetarium</name>
    <dbReference type="NCBI Taxonomy" id="99656"/>
    <lineage>
        <taxon>Bacteria</taxon>
        <taxon>Bacillati</taxon>
        <taxon>Bacillota</taxon>
        <taxon>Clostridia</taxon>
        <taxon>Lachnospirales</taxon>
        <taxon>Lachnospiraceae</taxon>
    </lineage>
</organism>
<dbReference type="GO" id="GO:0005737">
    <property type="term" value="C:cytoplasm"/>
    <property type="evidence" value="ECO:0007669"/>
    <property type="project" value="UniProtKB-SubCell"/>
</dbReference>
<dbReference type="GO" id="GO:0030170">
    <property type="term" value="F:pyridoxal phosphate binding"/>
    <property type="evidence" value="ECO:0007669"/>
    <property type="project" value="InterPro"/>
</dbReference>
<dbReference type="PANTHER" id="PTHR11468">
    <property type="entry name" value="GLYCOGEN PHOSPHORYLASE"/>
    <property type="match status" value="1"/>
</dbReference>
<dbReference type="NCBIfam" id="TIGR02093">
    <property type="entry name" value="P_ylase"/>
    <property type="match status" value="1"/>
</dbReference>
<keyword evidence="7 13" id="KW-0328">Glycosyltransferase</keyword>
<dbReference type="EC" id="2.4.1.1" evidence="13"/>
<keyword evidence="5" id="KW-0963">Cytoplasm</keyword>
<gene>
    <name evidence="14" type="ORF">SAMN05421659_102152</name>
</gene>
<evidence type="ECO:0000256" key="13">
    <source>
        <dbReference type="RuleBase" id="RU000587"/>
    </source>
</evidence>
<dbReference type="FunFam" id="3.40.50.2000:FF:000153">
    <property type="entry name" value="Alpha-1,4 glucan phosphorylase"/>
    <property type="match status" value="1"/>
</dbReference>
<evidence type="ECO:0000256" key="1">
    <source>
        <dbReference type="ARBA" id="ARBA00001275"/>
    </source>
</evidence>
<keyword evidence="15" id="KW-1185">Reference proteome</keyword>
<dbReference type="FunFam" id="3.40.50.2000:FF:000003">
    <property type="entry name" value="Alpha-1,4 glucan phosphorylase"/>
    <property type="match status" value="1"/>
</dbReference>
<reference evidence="14 15" key="1">
    <citation type="submission" date="2016-10" db="EMBL/GenBank/DDBJ databases">
        <authorList>
            <person name="de Groot N.N."/>
        </authorList>
    </citation>
    <scope>NUCLEOTIDE SEQUENCE [LARGE SCALE GENOMIC DNA]</scope>
    <source>
        <strain evidence="14 15">DSM 9179</strain>
    </source>
</reference>
<evidence type="ECO:0000256" key="4">
    <source>
        <dbReference type="ARBA" id="ARBA00006047"/>
    </source>
</evidence>
<dbReference type="Proteomes" id="UP000199701">
    <property type="component" value="Unassembled WGS sequence"/>
</dbReference>
<evidence type="ECO:0000313" key="15">
    <source>
        <dbReference type="Proteomes" id="UP000199701"/>
    </source>
</evidence>
<keyword evidence="8 13" id="KW-0808">Transferase</keyword>